<evidence type="ECO:0000313" key="2">
    <source>
        <dbReference type="EMBL" id="GAA2364005.1"/>
    </source>
</evidence>
<organism evidence="2 3">
    <name type="scientific">Saccharopolyspora halophila</name>
    <dbReference type="NCBI Taxonomy" id="405551"/>
    <lineage>
        <taxon>Bacteria</taxon>
        <taxon>Bacillati</taxon>
        <taxon>Actinomycetota</taxon>
        <taxon>Actinomycetes</taxon>
        <taxon>Pseudonocardiales</taxon>
        <taxon>Pseudonocardiaceae</taxon>
        <taxon>Saccharopolyspora</taxon>
    </lineage>
</organism>
<accession>A0ABP5U0A7</accession>
<keyword evidence="3" id="KW-1185">Reference proteome</keyword>
<dbReference type="Proteomes" id="UP001501218">
    <property type="component" value="Unassembled WGS sequence"/>
</dbReference>
<proteinExistence type="predicted"/>
<feature type="compositionally biased region" description="Low complexity" evidence="1">
    <location>
        <begin position="49"/>
        <end position="58"/>
    </location>
</feature>
<comment type="caution">
    <text evidence="2">The sequence shown here is derived from an EMBL/GenBank/DDBJ whole genome shotgun (WGS) entry which is preliminary data.</text>
</comment>
<dbReference type="EMBL" id="BAAARA010000025">
    <property type="protein sequence ID" value="GAA2364005.1"/>
    <property type="molecule type" value="Genomic_DNA"/>
</dbReference>
<reference evidence="3" key="1">
    <citation type="journal article" date="2019" name="Int. J. Syst. Evol. Microbiol.">
        <title>The Global Catalogue of Microorganisms (GCM) 10K type strain sequencing project: providing services to taxonomists for standard genome sequencing and annotation.</title>
        <authorList>
            <consortium name="The Broad Institute Genomics Platform"/>
            <consortium name="The Broad Institute Genome Sequencing Center for Infectious Disease"/>
            <person name="Wu L."/>
            <person name="Ma J."/>
        </authorList>
    </citation>
    <scope>NUCLEOTIDE SEQUENCE [LARGE SCALE GENOMIC DNA]</scope>
    <source>
        <strain evidence="3">JCM 16221</strain>
    </source>
</reference>
<evidence type="ECO:0000256" key="1">
    <source>
        <dbReference type="SAM" id="MobiDB-lite"/>
    </source>
</evidence>
<feature type="region of interest" description="Disordered" evidence="1">
    <location>
        <begin position="1"/>
        <end position="58"/>
    </location>
</feature>
<feature type="compositionally biased region" description="Polar residues" evidence="1">
    <location>
        <begin position="10"/>
        <end position="21"/>
    </location>
</feature>
<name>A0ABP5U0A7_9PSEU</name>
<evidence type="ECO:0000313" key="3">
    <source>
        <dbReference type="Proteomes" id="UP001501218"/>
    </source>
</evidence>
<sequence>MSALNALAHHQSNPLCTTSSPKAMPNGNIAKPTELESFNAPRNSARLPSSGSATGAGSSDEAVTYAIIVFEQGNMVAFNC</sequence>
<protein>
    <submittedName>
        <fullName evidence="2">Uncharacterized protein</fullName>
    </submittedName>
</protein>
<gene>
    <name evidence="2" type="ORF">GCM10009854_49680</name>
</gene>